<evidence type="ECO:0000256" key="12">
    <source>
        <dbReference type="RuleBase" id="RU000304"/>
    </source>
</evidence>
<dbReference type="GO" id="GO:0007283">
    <property type="term" value="P:spermatogenesis"/>
    <property type="evidence" value="ECO:0007669"/>
    <property type="project" value="UniProtKB-KW"/>
</dbReference>
<dbReference type="AlphaFoldDB" id="A0ABD1D164"/>
<keyword evidence="9" id="KW-0832">Ubl conjugation</keyword>
<evidence type="ECO:0000256" key="11">
    <source>
        <dbReference type="PROSITE-ProRule" id="PRU10141"/>
    </source>
</evidence>
<dbReference type="Pfam" id="PF00069">
    <property type="entry name" value="Pkinase"/>
    <property type="match status" value="1"/>
</dbReference>
<feature type="binding site" evidence="11">
    <location>
        <position position="78"/>
    </location>
    <ligand>
        <name>ATP</name>
        <dbReference type="ChEBI" id="CHEBI:30616"/>
    </ligand>
</feature>
<keyword evidence="12" id="KW-0808">Transferase</keyword>
<feature type="region of interest" description="Disordered" evidence="13">
    <location>
        <begin position="1"/>
        <end position="24"/>
    </location>
</feature>
<evidence type="ECO:0000256" key="4">
    <source>
        <dbReference type="ARBA" id="ARBA00022723"/>
    </source>
</evidence>
<gene>
    <name evidence="15" type="ORF">pipiens_012850</name>
</gene>
<evidence type="ECO:0000256" key="2">
    <source>
        <dbReference type="ARBA" id="ARBA00022473"/>
    </source>
</evidence>
<evidence type="ECO:0000256" key="6">
    <source>
        <dbReference type="ARBA" id="ARBA00022782"/>
    </source>
</evidence>
<evidence type="ECO:0000256" key="1">
    <source>
        <dbReference type="ARBA" id="ARBA00001946"/>
    </source>
</evidence>
<name>A0ABD1D164_CULPP</name>
<dbReference type="EMBL" id="JBEHCU010008226">
    <property type="protein sequence ID" value="KAL1386110.1"/>
    <property type="molecule type" value="Genomic_DNA"/>
</dbReference>
<dbReference type="FunFam" id="1.10.510.10:FF:000658">
    <property type="entry name" value="Protein CBG12184"/>
    <property type="match status" value="1"/>
</dbReference>
<dbReference type="SMART" id="SM00220">
    <property type="entry name" value="S_TKc"/>
    <property type="match status" value="1"/>
</dbReference>
<organism evidence="15 16">
    <name type="scientific">Culex pipiens pipiens</name>
    <name type="common">Northern house mosquito</name>
    <dbReference type="NCBI Taxonomy" id="38569"/>
    <lineage>
        <taxon>Eukaryota</taxon>
        <taxon>Metazoa</taxon>
        <taxon>Ecdysozoa</taxon>
        <taxon>Arthropoda</taxon>
        <taxon>Hexapoda</taxon>
        <taxon>Insecta</taxon>
        <taxon>Pterygota</taxon>
        <taxon>Neoptera</taxon>
        <taxon>Endopterygota</taxon>
        <taxon>Diptera</taxon>
        <taxon>Nematocera</taxon>
        <taxon>Culicoidea</taxon>
        <taxon>Culicidae</taxon>
        <taxon>Culicinae</taxon>
        <taxon>Culicini</taxon>
        <taxon>Culex</taxon>
        <taxon>Culex</taxon>
    </lineage>
</organism>
<protein>
    <recommendedName>
        <fullName evidence="14">Protein kinase domain-containing protein</fullName>
    </recommendedName>
</protein>
<feature type="domain" description="Protein kinase" evidence="14">
    <location>
        <begin position="39"/>
        <end position="306"/>
    </location>
</feature>
<sequence length="311" mass="35832">MENQENEPNKDNSLPSVTPTSNDEWSRKMVKAKLLEHGYRIGKVIGEGSYSKVYYSEHRLQGDHLHQQQQFPERSACKIIDRKQSTMEYSQFLPREIKTMTALSHPNIVAVHSVFEFGPYVCIFMDYCRCGDLLQRILQRGKLSQAKARNFFRQLVSAVRYMHCQGFCHRDIKCENVLLSGPAHLKLSDFTFAKQCPAEEASKQLSKTFCGSVAYAAPEILKGILYDPKRYDMWSLGCVLFVMVTGTMPFDETNVPETIHRQETKQYFYPEGVKLNPTLLELIDSLIEPDVERRATVEQVVECLWLKEQDA</sequence>
<dbReference type="PROSITE" id="PS50011">
    <property type="entry name" value="PROTEIN_KINASE_DOM"/>
    <property type="match status" value="1"/>
</dbReference>
<dbReference type="GO" id="GO:0005524">
    <property type="term" value="F:ATP binding"/>
    <property type="evidence" value="ECO:0007669"/>
    <property type="project" value="UniProtKB-UniRule"/>
</dbReference>
<evidence type="ECO:0000256" key="13">
    <source>
        <dbReference type="SAM" id="MobiDB-lite"/>
    </source>
</evidence>
<dbReference type="CDD" id="cd14080">
    <property type="entry name" value="STKc_TSSK-like"/>
    <property type="match status" value="1"/>
</dbReference>
<dbReference type="GO" id="GO:0030154">
    <property type="term" value="P:cell differentiation"/>
    <property type="evidence" value="ECO:0007669"/>
    <property type="project" value="UniProtKB-KW"/>
</dbReference>
<evidence type="ECO:0000256" key="9">
    <source>
        <dbReference type="ARBA" id="ARBA00022843"/>
    </source>
</evidence>
<keyword evidence="7 11" id="KW-0067">ATP-binding</keyword>
<evidence type="ECO:0000256" key="3">
    <source>
        <dbReference type="ARBA" id="ARBA00022553"/>
    </source>
</evidence>
<dbReference type="Gene3D" id="1.10.510.10">
    <property type="entry name" value="Transferase(Phosphotransferase) domain 1"/>
    <property type="match status" value="1"/>
</dbReference>
<feature type="compositionally biased region" description="Polar residues" evidence="13">
    <location>
        <begin position="11"/>
        <end position="23"/>
    </location>
</feature>
<keyword evidence="2" id="KW-0217">Developmental protein</keyword>
<evidence type="ECO:0000256" key="7">
    <source>
        <dbReference type="ARBA" id="ARBA00022840"/>
    </source>
</evidence>
<keyword evidence="5 11" id="KW-0547">Nucleotide-binding</keyword>
<evidence type="ECO:0000256" key="8">
    <source>
        <dbReference type="ARBA" id="ARBA00022842"/>
    </source>
</evidence>
<dbReference type="PROSITE" id="PS00108">
    <property type="entry name" value="PROTEIN_KINASE_ST"/>
    <property type="match status" value="1"/>
</dbReference>
<dbReference type="SUPFAM" id="SSF56112">
    <property type="entry name" value="Protein kinase-like (PK-like)"/>
    <property type="match status" value="1"/>
</dbReference>
<evidence type="ECO:0000256" key="5">
    <source>
        <dbReference type="ARBA" id="ARBA00022741"/>
    </source>
</evidence>
<dbReference type="Proteomes" id="UP001562425">
    <property type="component" value="Unassembled WGS sequence"/>
</dbReference>
<keyword evidence="6" id="KW-0221">Differentiation</keyword>
<comment type="similarity">
    <text evidence="12">Belongs to the protein kinase superfamily.</text>
</comment>
<keyword evidence="8" id="KW-0460">Magnesium</keyword>
<dbReference type="GO" id="GO:0000287">
    <property type="term" value="F:magnesium ion binding"/>
    <property type="evidence" value="ECO:0007669"/>
    <property type="project" value="UniProtKB-ARBA"/>
</dbReference>
<evidence type="ECO:0000313" key="16">
    <source>
        <dbReference type="Proteomes" id="UP001562425"/>
    </source>
</evidence>
<accession>A0ABD1D164</accession>
<dbReference type="InterPro" id="IPR008271">
    <property type="entry name" value="Ser/Thr_kinase_AS"/>
</dbReference>
<dbReference type="GO" id="GO:0004674">
    <property type="term" value="F:protein serine/threonine kinase activity"/>
    <property type="evidence" value="ECO:0007669"/>
    <property type="project" value="UniProtKB-KW"/>
</dbReference>
<keyword evidence="12" id="KW-0723">Serine/threonine-protein kinase</keyword>
<dbReference type="PANTHER" id="PTHR24346:SF102">
    <property type="entry name" value="TESTIS-SPECIFIC SERINE_THREONINE-PROTEIN KINASE 1"/>
    <property type="match status" value="1"/>
</dbReference>
<reference evidence="15 16" key="1">
    <citation type="submission" date="2024-05" db="EMBL/GenBank/DDBJ databases">
        <title>Culex pipiens pipiens assembly and annotation.</title>
        <authorList>
            <person name="Alout H."/>
            <person name="Durand T."/>
        </authorList>
    </citation>
    <scope>NUCLEOTIDE SEQUENCE [LARGE SCALE GENOMIC DNA]</scope>
    <source>
        <strain evidence="15">HA-2024</strain>
        <tissue evidence="15">Whole body</tissue>
    </source>
</reference>
<dbReference type="InterPro" id="IPR000719">
    <property type="entry name" value="Prot_kinase_dom"/>
</dbReference>
<dbReference type="PROSITE" id="PS00107">
    <property type="entry name" value="PROTEIN_KINASE_ATP"/>
    <property type="match status" value="1"/>
</dbReference>
<proteinExistence type="inferred from homology"/>
<evidence type="ECO:0000313" key="15">
    <source>
        <dbReference type="EMBL" id="KAL1386110.1"/>
    </source>
</evidence>
<keyword evidence="12" id="KW-0418">Kinase</keyword>
<dbReference type="PANTHER" id="PTHR24346">
    <property type="entry name" value="MAP/MICROTUBULE AFFINITY-REGULATING KINASE"/>
    <property type="match status" value="1"/>
</dbReference>
<keyword evidence="10" id="KW-0744">Spermatogenesis</keyword>
<keyword evidence="3" id="KW-0597">Phosphoprotein</keyword>
<keyword evidence="4" id="KW-0479">Metal-binding</keyword>
<comment type="caution">
    <text evidence="15">The sequence shown here is derived from an EMBL/GenBank/DDBJ whole genome shotgun (WGS) entry which is preliminary data.</text>
</comment>
<keyword evidence="16" id="KW-1185">Reference proteome</keyword>
<dbReference type="InterPro" id="IPR017441">
    <property type="entry name" value="Protein_kinase_ATP_BS"/>
</dbReference>
<evidence type="ECO:0000259" key="14">
    <source>
        <dbReference type="PROSITE" id="PS50011"/>
    </source>
</evidence>
<comment type="cofactor">
    <cofactor evidence="1">
        <name>Mg(2+)</name>
        <dbReference type="ChEBI" id="CHEBI:18420"/>
    </cofactor>
</comment>
<evidence type="ECO:0000256" key="10">
    <source>
        <dbReference type="ARBA" id="ARBA00022871"/>
    </source>
</evidence>
<dbReference type="InterPro" id="IPR011009">
    <property type="entry name" value="Kinase-like_dom_sf"/>
</dbReference>